<dbReference type="OrthoDB" id="10571440at2759"/>
<proteinExistence type="predicted"/>
<keyword evidence="2" id="KW-0812">Transmembrane</keyword>
<evidence type="ECO:0000313" key="3">
    <source>
        <dbReference type="EMBL" id="EXF80529.1"/>
    </source>
</evidence>
<protein>
    <submittedName>
        <fullName evidence="3">Uncharacterized protein</fullName>
    </submittedName>
</protein>
<organism evidence="3 4">
    <name type="scientific">Colletotrichum fioriniae PJ7</name>
    <dbReference type="NCBI Taxonomy" id="1445577"/>
    <lineage>
        <taxon>Eukaryota</taxon>
        <taxon>Fungi</taxon>
        <taxon>Dikarya</taxon>
        <taxon>Ascomycota</taxon>
        <taxon>Pezizomycotina</taxon>
        <taxon>Sordariomycetes</taxon>
        <taxon>Hypocreomycetidae</taxon>
        <taxon>Glomerellales</taxon>
        <taxon>Glomerellaceae</taxon>
        <taxon>Colletotrichum</taxon>
        <taxon>Colletotrichum acutatum species complex</taxon>
    </lineage>
</organism>
<sequence>MYIPAKRAQKSEPHPYLFTSPPGPDAGSPVGERGVAHGRFLPVFYPLWEDNSSLQTFATGMSIRTDVYTVSLGLRPSFTPTFTGRVLPSSTAAVTYQLTYLEDEGRRRLTDDDDTTVDYVCTSEDTYLLVSAPSSPESILLTGSHLLFIFLPHSAAAAAARARTSLVDVVKSSKVGKDQRKEHPPSATTRAHQPTHPPTLPSSIRTLRTYFRTKAKVKVNHAPLPHEHRSISTHYPTGYRTYSLRTCRKLCWLYQILLALCCVTALSRFFCVAAPASHSLLHPASQIRQESVAFSGLPSAISSSQVPTSTPGQIQTHANPDQRRGTPYAIRKEEPFDIPSFSPTPLNL</sequence>
<keyword evidence="2" id="KW-1133">Transmembrane helix</keyword>
<dbReference type="HOGENOM" id="CLU_796952_0_0_1"/>
<evidence type="ECO:0000313" key="4">
    <source>
        <dbReference type="Proteomes" id="UP000020467"/>
    </source>
</evidence>
<evidence type="ECO:0000256" key="2">
    <source>
        <dbReference type="SAM" id="Phobius"/>
    </source>
</evidence>
<dbReference type="EMBL" id="JARH01000430">
    <property type="protein sequence ID" value="EXF80529.1"/>
    <property type="molecule type" value="Genomic_DNA"/>
</dbReference>
<feature type="compositionally biased region" description="Basic and acidic residues" evidence="1">
    <location>
        <begin position="175"/>
        <end position="184"/>
    </location>
</feature>
<feature type="region of interest" description="Disordered" evidence="1">
    <location>
        <begin position="303"/>
        <end position="327"/>
    </location>
</feature>
<accession>A0A010RRA7</accession>
<name>A0A010RRA7_9PEZI</name>
<keyword evidence="4" id="KW-1185">Reference proteome</keyword>
<feature type="region of interest" description="Disordered" evidence="1">
    <location>
        <begin position="173"/>
        <end position="201"/>
    </location>
</feature>
<reference evidence="3 4" key="1">
    <citation type="submission" date="2014-02" db="EMBL/GenBank/DDBJ databases">
        <title>The genome sequence of Colletotrichum fioriniae PJ7.</title>
        <authorList>
            <person name="Baroncelli R."/>
            <person name="Thon M.R."/>
        </authorList>
    </citation>
    <scope>NUCLEOTIDE SEQUENCE [LARGE SCALE GENOMIC DNA]</scope>
    <source>
        <strain evidence="3 4">PJ7</strain>
    </source>
</reference>
<comment type="caution">
    <text evidence="3">The sequence shown here is derived from an EMBL/GenBank/DDBJ whole genome shotgun (WGS) entry which is preliminary data.</text>
</comment>
<keyword evidence="2" id="KW-0472">Membrane</keyword>
<dbReference type="Proteomes" id="UP000020467">
    <property type="component" value="Unassembled WGS sequence"/>
</dbReference>
<feature type="compositionally biased region" description="Polar residues" evidence="1">
    <location>
        <begin position="303"/>
        <end position="319"/>
    </location>
</feature>
<feature type="region of interest" description="Disordered" evidence="1">
    <location>
        <begin position="1"/>
        <end position="29"/>
    </location>
</feature>
<feature type="transmembrane region" description="Helical" evidence="2">
    <location>
        <begin position="250"/>
        <end position="270"/>
    </location>
</feature>
<dbReference type="AlphaFoldDB" id="A0A010RRA7"/>
<evidence type="ECO:0000256" key="1">
    <source>
        <dbReference type="SAM" id="MobiDB-lite"/>
    </source>
</evidence>
<gene>
    <name evidence="3" type="ORF">CFIO01_08673</name>
</gene>
<dbReference type="KEGG" id="cfj:CFIO01_08673"/>